<protein>
    <recommendedName>
        <fullName evidence="3">histidine kinase</fullName>
        <ecNumber evidence="3">2.7.13.3</ecNumber>
    </recommendedName>
</protein>
<dbReference type="PRINTS" id="PR00344">
    <property type="entry name" value="BCTRLSENSOR"/>
</dbReference>
<evidence type="ECO:0000256" key="2">
    <source>
        <dbReference type="ARBA" id="ARBA00004651"/>
    </source>
</evidence>
<reference evidence="17 18" key="1">
    <citation type="submission" date="2021-08" db="EMBL/GenBank/DDBJ databases">
        <title>Streptomyces sp. PTM05 isolated from lichen.</title>
        <authorList>
            <person name="Somphong A."/>
            <person name="Phongsopitanun W."/>
            <person name="Tanasupawat S."/>
        </authorList>
    </citation>
    <scope>NUCLEOTIDE SEQUENCE [LARGE SCALE GENOMIC DNA]</scope>
    <source>
        <strain evidence="17 18">Ptm05</strain>
    </source>
</reference>
<sequence length="607" mass="63409">MPLRTPGRAMPWSRGRNRKPSGGRNRKLSARILAAQLAILGLTGAVGFVLLALAQRAQLDRQYENEALAIAWSTAAEPQIRDAMEYGGGGDVVQSVAERIRRTSGASYVVVTDLDGIRYSHPNPRLLGKSVGTPLAILDGKPHVGIDHGTLGHAANGKVPLYGPTNTLVGEVSVGIEESRVFGQLRSELPVFALYVGISLAVGVAASSLLARRLKRSTFGLELEEITGLLQDREAMLHGIREGVIGFDRQERITVINDEARRLLSLGTALGTRLDEALPDGRLRRALGGQLADGSETGADLTVLTDRHCLAVNRRPVTLRGQELGAVVTVRDRTELVGLLRELDSVRGLTDALRSQQHEFSNRMHTLAGLLELGEYASALEFAVESAGAEPSLAESVRERIGNPLMVGLVMAKTTVAAERGVRLELTEDSRLSEEPPHLNRLLTIVGNLVDNAVEAVASGGSTGASAGSGPGGGASGASAGGSGPGEVRLSLVESAADVTLTVADSGPGVAEAARERIFEDGWSTSPDRGTVRRGLGLALVHRLVQRHGGTITVSEGAGAVFTVRLPVAEGEAGSRSESAGPGAARSEAAGPPSARGMVGSGRGADR</sequence>
<dbReference type="PANTHER" id="PTHR44936:SF9">
    <property type="entry name" value="SENSOR PROTEIN CREC"/>
    <property type="match status" value="1"/>
</dbReference>
<feature type="region of interest" description="Disordered" evidence="14">
    <location>
        <begin position="461"/>
        <end position="486"/>
    </location>
</feature>
<feature type="compositionally biased region" description="Basic residues" evidence="14">
    <location>
        <begin position="15"/>
        <end position="25"/>
    </location>
</feature>
<evidence type="ECO:0000256" key="15">
    <source>
        <dbReference type="SAM" id="Phobius"/>
    </source>
</evidence>
<keyword evidence="8" id="KW-0547">Nucleotide-binding</keyword>
<dbReference type="InterPro" id="IPR004358">
    <property type="entry name" value="Sig_transdc_His_kin-like_C"/>
</dbReference>
<gene>
    <name evidence="17" type="ORF">K7472_20185</name>
</gene>
<dbReference type="Pfam" id="PF02518">
    <property type="entry name" value="HATPase_c"/>
    <property type="match status" value="1"/>
</dbReference>
<feature type="domain" description="Histidine kinase" evidence="16">
    <location>
        <begin position="441"/>
        <end position="570"/>
    </location>
</feature>
<dbReference type="InterPro" id="IPR003594">
    <property type="entry name" value="HATPase_dom"/>
</dbReference>
<keyword evidence="11 15" id="KW-1133">Transmembrane helix</keyword>
<keyword evidence="6" id="KW-0808">Transferase</keyword>
<evidence type="ECO:0000256" key="4">
    <source>
        <dbReference type="ARBA" id="ARBA00022475"/>
    </source>
</evidence>
<keyword evidence="13 15" id="KW-0472">Membrane</keyword>
<keyword evidence="12" id="KW-0902">Two-component regulatory system</keyword>
<keyword evidence="7 15" id="KW-0812">Transmembrane</keyword>
<dbReference type="PANTHER" id="PTHR44936">
    <property type="entry name" value="SENSOR PROTEIN CREC"/>
    <property type="match status" value="1"/>
</dbReference>
<feature type="region of interest" description="Disordered" evidence="14">
    <location>
        <begin position="571"/>
        <end position="607"/>
    </location>
</feature>
<keyword evidence="18" id="KW-1185">Reference proteome</keyword>
<dbReference type="SUPFAM" id="SSF55890">
    <property type="entry name" value="Sporulation response regulatory protein Spo0B"/>
    <property type="match status" value="1"/>
</dbReference>
<dbReference type="SUPFAM" id="SSF55874">
    <property type="entry name" value="ATPase domain of HSP90 chaperone/DNA topoisomerase II/histidine kinase"/>
    <property type="match status" value="1"/>
</dbReference>
<dbReference type="InterPro" id="IPR050980">
    <property type="entry name" value="2C_sensor_his_kinase"/>
</dbReference>
<evidence type="ECO:0000256" key="3">
    <source>
        <dbReference type="ARBA" id="ARBA00012438"/>
    </source>
</evidence>
<dbReference type="Pfam" id="PF00989">
    <property type="entry name" value="PAS"/>
    <property type="match status" value="1"/>
</dbReference>
<comment type="caution">
    <text evidence="17">The sequence shown here is derived from an EMBL/GenBank/DDBJ whole genome shotgun (WGS) entry which is preliminary data.</text>
</comment>
<dbReference type="Pfam" id="PF17203">
    <property type="entry name" value="sCache_3_2"/>
    <property type="match status" value="1"/>
</dbReference>
<dbReference type="GO" id="GO:0016301">
    <property type="term" value="F:kinase activity"/>
    <property type="evidence" value="ECO:0007669"/>
    <property type="project" value="UniProtKB-KW"/>
</dbReference>
<comment type="subcellular location">
    <subcellularLocation>
        <location evidence="2">Cell membrane</location>
        <topology evidence="2">Multi-pass membrane protein</topology>
    </subcellularLocation>
</comment>
<dbReference type="Proteomes" id="UP001198565">
    <property type="component" value="Unassembled WGS sequence"/>
</dbReference>
<dbReference type="InterPro" id="IPR013767">
    <property type="entry name" value="PAS_fold"/>
</dbReference>
<dbReference type="InterPro" id="IPR029151">
    <property type="entry name" value="Sensor-like_sf"/>
</dbReference>
<keyword evidence="5" id="KW-0597">Phosphoprotein</keyword>
<dbReference type="InterPro" id="IPR016120">
    <property type="entry name" value="Sig_transdc_His_kin_SpoOB"/>
</dbReference>
<comment type="catalytic activity">
    <reaction evidence="1">
        <text>ATP + protein L-histidine = ADP + protein N-phospho-L-histidine.</text>
        <dbReference type="EC" id="2.7.13.3"/>
    </reaction>
</comment>
<evidence type="ECO:0000256" key="11">
    <source>
        <dbReference type="ARBA" id="ARBA00022989"/>
    </source>
</evidence>
<evidence type="ECO:0000259" key="16">
    <source>
        <dbReference type="PROSITE" id="PS50109"/>
    </source>
</evidence>
<dbReference type="RefSeq" id="WP_222979902.1">
    <property type="nucleotide sequence ID" value="NZ_JAINVZ010000014.1"/>
</dbReference>
<evidence type="ECO:0000256" key="13">
    <source>
        <dbReference type="ARBA" id="ARBA00023136"/>
    </source>
</evidence>
<keyword evidence="10" id="KW-0067">ATP-binding</keyword>
<feature type="transmembrane region" description="Helical" evidence="15">
    <location>
        <begin position="192"/>
        <end position="211"/>
    </location>
</feature>
<evidence type="ECO:0000256" key="7">
    <source>
        <dbReference type="ARBA" id="ARBA00022692"/>
    </source>
</evidence>
<feature type="compositionally biased region" description="Gly residues" evidence="14">
    <location>
        <begin position="461"/>
        <end position="485"/>
    </location>
</feature>
<evidence type="ECO:0000256" key="1">
    <source>
        <dbReference type="ARBA" id="ARBA00000085"/>
    </source>
</evidence>
<evidence type="ECO:0000256" key="5">
    <source>
        <dbReference type="ARBA" id="ARBA00022553"/>
    </source>
</evidence>
<evidence type="ECO:0000256" key="8">
    <source>
        <dbReference type="ARBA" id="ARBA00022741"/>
    </source>
</evidence>
<keyword evidence="9 17" id="KW-0418">Kinase</keyword>
<organism evidence="17 18">
    <name type="scientific">Streptantibioticus parmotrematis</name>
    <dbReference type="NCBI Taxonomy" id="2873249"/>
    <lineage>
        <taxon>Bacteria</taxon>
        <taxon>Bacillati</taxon>
        <taxon>Actinomycetota</taxon>
        <taxon>Actinomycetes</taxon>
        <taxon>Kitasatosporales</taxon>
        <taxon>Streptomycetaceae</taxon>
        <taxon>Streptantibioticus</taxon>
    </lineage>
</organism>
<evidence type="ECO:0000256" key="10">
    <source>
        <dbReference type="ARBA" id="ARBA00022840"/>
    </source>
</evidence>
<feature type="region of interest" description="Disordered" evidence="14">
    <location>
        <begin position="1"/>
        <end position="25"/>
    </location>
</feature>
<dbReference type="SUPFAM" id="SSF103190">
    <property type="entry name" value="Sensory domain-like"/>
    <property type="match status" value="1"/>
</dbReference>
<dbReference type="InterPro" id="IPR036890">
    <property type="entry name" value="HATPase_C_sf"/>
</dbReference>
<dbReference type="EC" id="2.7.13.3" evidence="3"/>
<dbReference type="InterPro" id="IPR033463">
    <property type="entry name" value="sCache_3"/>
</dbReference>
<evidence type="ECO:0000256" key="6">
    <source>
        <dbReference type="ARBA" id="ARBA00022679"/>
    </source>
</evidence>
<dbReference type="Gene3D" id="3.30.450.20">
    <property type="entry name" value="PAS domain"/>
    <property type="match status" value="2"/>
</dbReference>
<dbReference type="Gene3D" id="3.30.565.10">
    <property type="entry name" value="Histidine kinase-like ATPase, C-terminal domain"/>
    <property type="match status" value="1"/>
</dbReference>
<proteinExistence type="predicted"/>
<dbReference type="SMART" id="SM00387">
    <property type="entry name" value="HATPase_c"/>
    <property type="match status" value="1"/>
</dbReference>
<evidence type="ECO:0000313" key="17">
    <source>
        <dbReference type="EMBL" id="MBY8887149.1"/>
    </source>
</evidence>
<evidence type="ECO:0000313" key="18">
    <source>
        <dbReference type="Proteomes" id="UP001198565"/>
    </source>
</evidence>
<dbReference type="PROSITE" id="PS50109">
    <property type="entry name" value="HIS_KIN"/>
    <property type="match status" value="1"/>
</dbReference>
<evidence type="ECO:0000256" key="9">
    <source>
        <dbReference type="ARBA" id="ARBA00022777"/>
    </source>
</evidence>
<name>A0ABS7QWU5_9ACTN</name>
<evidence type="ECO:0000256" key="12">
    <source>
        <dbReference type="ARBA" id="ARBA00023012"/>
    </source>
</evidence>
<dbReference type="EMBL" id="JAINVZ010000014">
    <property type="protein sequence ID" value="MBY8887149.1"/>
    <property type="molecule type" value="Genomic_DNA"/>
</dbReference>
<keyword evidence="4" id="KW-1003">Cell membrane</keyword>
<evidence type="ECO:0000256" key="14">
    <source>
        <dbReference type="SAM" id="MobiDB-lite"/>
    </source>
</evidence>
<dbReference type="InterPro" id="IPR005467">
    <property type="entry name" value="His_kinase_dom"/>
</dbReference>
<accession>A0ABS7QWU5</accession>